<comment type="caution">
    <text evidence="1">The sequence shown here is derived from an EMBL/GenBank/DDBJ whole genome shotgun (WGS) entry which is preliminary data.</text>
</comment>
<proteinExistence type="predicted"/>
<keyword evidence="2" id="KW-1185">Reference proteome</keyword>
<gene>
    <name evidence="1" type="ORF">CEXT_472191</name>
</gene>
<sequence length="104" mass="11965">MHFILSRANKEKVKQVLLDIECDSLCFLFVTVPRSTKISVVMPSNSIPVTSQFCLSLRKPTEVVCEPSFGIYNFHFLFDGTIVDMAFRTTAIRTFERKTKQNRV</sequence>
<dbReference type="Proteomes" id="UP001054945">
    <property type="component" value="Unassembled WGS sequence"/>
</dbReference>
<evidence type="ECO:0000313" key="1">
    <source>
        <dbReference type="EMBL" id="GIY61599.1"/>
    </source>
</evidence>
<dbReference type="EMBL" id="BPLR01013490">
    <property type="protein sequence ID" value="GIY61599.1"/>
    <property type="molecule type" value="Genomic_DNA"/>
</dbReference>
<dbReference type="AlphaFoldDB" id="A0AAV4UUZ5"/>
<organism evidence="1 2">
    <name type="scientific">Caerostris extrusa</name>
    <name type="common">Bark spider</name>
    <name type="synonym">Caerostris bankana</name>
    <dbReference type="NCBI Taxonomy" id="172846"/>
    <lineage>
        <taxon>Eukaryota</taxon>
        <taxon>Metazoa</taxon>
        <taxon>Ecdysozoa</taxon>
        <taxon>Arthropoda</taxon>
        <taxon>Chelicerata</taxon>
        <taxon>Arachnida</taxon>
        <taxon>Araneae</taxon>
        <taxon>Araneomorphae</taxon>
        <taxon>Entelegynae</taxon>
        <taxon>Araneoidea</taxon>
        <taxon>Araneidae</taxon>
        <taxon>Caerostris</taxon>
    </lineage>
</organism>
<accession>A0AAV4UUZ5</accession>
<protein>
    <submittedName>
        <fullName evidence="1">Uncharacterized protein</fullName>
    </submittedName>
</protein>
<evidence type="ECO:0000313" key="2">
    <source>
        <dbReference type="Proteomes" id="UP001054945"/>
    </source>
</evidence>
<reference evidence="1 2" key="1">
    <citation type="submission" date="2021-06" db="EMBL/GenBank/DDBJ databases">
        <title>Caerostris extrusa draft genome.</title>
        <authorList>
            <person name="Kono N."/>
            <person name="Arakawa K."/>
        </authorList>
    </citation>
    <scope>NUCLEOTIDE SEQUENCE [LARGE SCALE GENOMIC DNA]</scope>
</reference>
<name>A0AAV4UUZ5_CAEEX</name>